<evidence type="ECO:0000256" key="5">
    <source>
        <dbReference type="ARBA" id="ARBA00022683"/>
    </source>
</evidence>
<dbReference type="InterPro" id="IPR003501">
    <property type="entry name" value="PTS_EIIB_2/3"/>
</dbReference>
<keyword evidence="5" id="KW-0598">Phosphotransferase system</keyword>
<keyword evidence="10" id="KW-1185">Reference proteome</keyword>
<dbReference type="Proteomes" id="UP000051291">
    <property type="component" value="Unassembled WGS sequence"/>
</dbReference>
<evidence type="ECO:0000313" key="9">
    <source>
        <dbReference type="EMBL" id="KRM53466.1"/>
    </source>
</evidence>
<keyword evidence="6" id="KW-0418">Kinase</keyword>
<dbReference type="CDD" id="cd05564">
    <property type="entry name" value="PTS_IIB_chitobiose_lichenan"/>
    <property type="match status" value="1"/>
</dbReference>
<gene>
    <name evidence="9" type="ORF">FC64_GL000377</name>
</gene>
<evidence type="ECO:0000313" key="10">
    <source>
        <dbReference type="Proteomes" id="UP000051291"/>
    </source>
</evidence>
<dbReference type="InterPro" id="IPR036095">
    <property type="entry name" value="PTS_EIIB-like_sf"/>
</dbReference>
<dbReference type="GO" id="GO:0008982">
    <property type="term" value="F:protein-N(PI)-phosphohistidine-sugar phosphotransferase activity"/>
    <property type="evidence" value="ECO:0007669"/>
    <property type="project" value="InterPro"/>
</dbReference>
<evidence type="ECO:0000256" key="3">
    <source>
        <dbReference type="ARBA" id="ARBA00022597"/>
    </source>
</evidence>
<evidence type="ECO:0000259" key="8">
    <source>
        <dbReference type="PROSITE" id="PS51100"/>
    </source>
</evidence>
<keyword evidence="4" id="KW-0808">Transferase</keyword>
<feature type="domain" description="PTS EIIB type-3" evidence="8">
    <location>
        <begin position="1"/>
        <end position="106"/>
    </location>
</feature>
<dbReference type="PROSITE" id="PS51100">
    <property type="entry name" value="PTS_EIIB_TYPE_3"/>
    <property type="match status" value="1"/>
</dbReference>
<dbReference type="GO" id="GO:0016301">
    <property type="term" value="F:kinase activity"/>
    <property type="evidence" value="ECO:0007669"/>
    <property type="project" value="UniProtKB-KW"/>
</dbReference>
<evidence type="ECO:0000256" key="2">
    <source>
        <dbReference type="ARBA" id="ARBA00022553"/>
    </source>
</evidence>
<evidence type="ECO:0000256" key="6">
    <source>
        <dbReference type="ARBA" id="ARBA00022777"/>
    </source>
</evidence>
<keyword evidence="1" id="KW-0813">Transport</keyword>
<dbReference type="PATRIC" id="fig|1423820.4.peg.377"/>
<name>A0A0R1ZGM7_9LACO</name>
<dbReference type="STRING" id="1423820.FC64_GL000377"/>
<dbReference type="InterPro" id="IPR013012">
    <property type="entry name" value="PTS_EIIB_3"/>
</dbReference>
<dbReference type="AlphaFoldDB" id="A0A0R1ZGM7"/>
<dbReference type="Pfam" id="PF02302">
    <property type="entry name" value="PTS_IIB"/>
    <property type="match status" value="1"/>
</dbReference>
<dbReference type="PANTHER" id="PTHR34581:SF2">
    <property type="entry name" value="PTS SYSTEM N,N'-DIACETYLCHITOBIOSE-SPECIFIC EIIB COMPONENT"/>
    <property type="match status" value="1"/>
</dbReference>
<keyword evidence="2" id="KW-0597">Phosphoprotein</keyword>
<dbReference type="InterPro" id="IPR051819">
    <property type="entry name" value="PTS_sugar-specific_EIIB"/>
</dbReference>
<comment type="caution">
    <text evidence="9">The sequence shown here is derived from an EMBL/GenBank/DDBJ whole genome shotgun (WGS) entry which is preliminary data.</text>
</comment>
<evidence type="ECO:0000256" key="4">
    <source>
        <dbReference type="ARBA" id="ARBA00022679"/>
    </source>
</evidence>
<accession>A0A0R1ZGM7</accession>
<keyword evidence="3" id="KW-0762">Sugar transport</keyword>
<organism evidence="9 10">
    <name type="scientific">Ligilactobacillus araffinosus DSM 20653</name>
    <dbReference type="NCBI Taxonomy" id="1423820"/>
    <lineage>
        <taxon>Bacteria</taxon>
        <taxon>Bacillati</taxon>
        <taxon>Bacillota</taxon>
        <taxon>Bacilli</taxon>
        <taxon>Lactobacillales</taxon>
        <taxon>Lactobacillaceae</taxon>
        <taxon>Ligilactobacillus</taxon>
    </lineage>
</organism>
<reference evidence="9 10" key="1">
    <citation type="journal article" date="2015" name="Genome Announc.">
        <title>Expanding the biotechnology potential of lactobacilli through comparative genomics of 213 strains and associated genera.</title>
        <authorList>
            <person name="Sun Z."/>
            <person name="Harris H.M."/>
            <person name="McCann A."/>
            <person name="Guo C."/>
            <person name="Argimon S."/>
            <person name="Zhang W."/>
            <person name="Yang X."/>
            <person name="Jeffery I.B."/>
            <person name="Cooney J.C."/>
            <person name="Kagawa T.F."/>
            <person name="Liu W."/>
            <person name="Song Y."/>
            <person name="Salvetti E."/>
            <person name="Wrobel A."/>
            <person name="Rasinkangas P."/>
            <person name="Parkhill J."/>
            <person name="Rea M.C."/>
            <person name="O'Sullivan O."/>
            <person name="Ritari J."/>
            <person name="Douillard F.P."/>
            <person name="Paul Ross R."/>
            <person name="Yang R."/>
            <person name="Briner A.E."/>
            <person name="Felis G.E."/>
            <person name="de Vos W.M."/>
            <person name="Barrangou R."/>
            <person name="Klaenhammer T.R."/>
            <person name="Caufield P.W."/>
            <person name="Cui Y."/>
            <person name="Zhang H."/>
            <person name="O'Toole P.W."/>
        </authorList>
    </citation>
    <scope>NUCLEOTIDE SEQUENCE [LARGE SCALE GENOMIC DNA]</scope>
    <source>
        <strain evidence="9 10">DSM 20653</strain>
    </source>
</reference>
<dbReference type="EMBL" id="AYYZ01000002">
    <property type="protein sequence ID" value="KRM53466.1"/>
    <property type="molecule type" value="Genomic_DNA"/>
</dbReference>
<evidence type="ECO:0000256" key="1">
    <source>
        <dbReference type="ARBA" id="ARBA00022448"/>
    </source>
</evidence>
<dbReference type="Gene3D" id="3.40.50.2300">
    <property type="match status" value="1"/>
</dbReference>
<dbReference type="PANTHER" id="PTHR34581">
    <property type="entry name" value="PTS SYSTEM N,N'-DIACETYLCHITOBIOSE-SPECIFIC EIIB COMPONENT"/>
    <property type="match status" value="1"/>
</dbReference>
<dbReference type="SUPFAM" id="SSF52794">
    <property type="entry name" value="PTS system IIB component-like"/>
    <property type="match status" value="1"/>
</dbReference>
<proteinExistence type="predicted"/>
<dbReference type="GO" id="GO:0009401">
    <property type="term" value="P:phosphoenolpyruvate-dependent sugar phosphotransferase system"/>
    <property type="evidence" value="ECO:0007669"/>
    <property type="project" value="UniProtKB-KW"/>
</dbReference>
<evidence type="ECO:0000256" key="7">
    <source>
        <dbReference type="PROSITE-ProRule" id="PRU00423"/>
    </source>
</evidence>
<protein>
    <recommendedName>
        <fullName evidence="8">PTS EIIB type-3 domain-containing protein</fullName>
    </recommendedName>
</protein>
<sequence>MLNCSAGMSTSLLVTKMQAAAKDKGIDVDIFATAASDARAQLDSKTIDCVLLGPQVSYMQDDFKSMLEGRKNSLGNDIPLAVIDMQAYGMMDGEKVLNQAISLIEG</sequence>
<feature type="modified residue" description="Phosphocysteine; by EIIA" evidence="7">
    <location>
        <position position="4"/>
    </location>
</feature>